<evidence type="ECO:0000256" key="1">
    <source>
        <dbReference type="ARBA" id="ARBA00023125"/>
    </source>
</evidence>
<dbReference type="Pfam" id="PF00440">
    <property type="entry name" value="TetR_N"/>
    <property type="match status" value="1"/>
</dbReference>
<sequence length="185" mass="20294">MVNKRPGRPAGGASARSRLLDAAHRHFEAGDLARISARALADEVGVSHTLVNYHFGSRDALLAAVTTLRVAPHQVIAATAGRDGHIDIERLIRALVSEWEHPDHGAQLVEVARLASSREAGSAAMQEYLQRAVFEPLVESFGQKRARRMATAIVGVVYGRYVLELPVLARLTRHEVVEHLLSMMR</sequence>
<name>A0ABX6YF12_9MICO</name>
<dbReference type="Gene3D" id="1.10.357.10">
    <property type="entry name" value="Tetracycline Repressor, domain 2"/>
    <property type="match status" value="1"/>
</dbReference>
<dbReference type="EMBL" id="CP061169">
    <property type="protein sequence ID" value="QPZ37323.1"/>
    <property type="molecule type" value="Genomic_DNA"/>
</dbReference>
<feature type="domain" description="HTH tetR-type" evidence="3">
    <location>
        <begin position="13"/>
        <end position="73"/>
    </location>
</feature>
<dbReference type="Gene3D" id="1.10.10.60">
    <property type="entry name" value="Homeodomain-like"/>
    <property type="match status" value="1"/>
</dbReference>
<dbReference type="InterPro" id="IPR009057">
    <property type="entry name" value="Homeodomain-like_sf"/>
</dbReference>
<evidence type="ECO:0000313" key="5">
    <source>
        <dbReference type="Proteomes" id="UP000662814"/>
    </source>
</evidence>
<dbReference type="RefSeq" id="WP_166992231.1">
    <property type="nucleotide sequence ID" value="NZ_CP061169.1"/>
</dbReference>
<dbReference type="InterPro" id="IPR036271">
    <property type="entry name" value="Tet_transcr_reg_TetR-rel_C_sf"/>
</dbReference>
<protein>
    <submittedName>
        <fullName evidence="4">TetR family transcriptional regulator</fullName>
    </submittedName>
</protein>
<evidence type="ECO:0000313" key="4">
    <source>
        <dbReference type="EMBL" id="QPZ37323.1"/>
    </source>
</evidence>
<dbReference type="Pfam" id="PF17920">
    <property type="entry name" value="TetR_C_16"/>
    <property type="match status" value="1"/>
</dbReference>
<dbReference type="SUPFAM" id="SSF48498">
    <property type="entry name" value="Tetracyclin repressor-like, C-terminal domain"/>
    <property type="match status" value="1"/>
</dbReference>
<accession>A0ABX6YF12</accession>
<dbReference type="PANTHER" id="PTHR30055">
    <property type="entry name" value="HTH-TYPE TRANSCRIPTIONAL REGULATOR RUTR"/>
    <property type="match status" value="1"/>
</dbReference>
<gene>
    <name evidence="4" type="ORF">HCR76_10750</name>
</gene>
<evidence type="ECO:0000259" key="3">
    <source>
        <dbReference type="PROSITE" id="PS50977"/>
    </source>
</evidence>
<organism evidence="4 5">
    <name type="scientific">Paramicrobacterium chengjingii</name>
    <dbReference type="NCBI Taxonomy" id="2769067"/>
    <lineage>
        <taxon>Bacteria</taxon>
        <taxon>Bacillati</taxon>
        <taxon>Actinomycetota</taxon>
        <taxon>Actinomycetes</taxon>
        <taxon>Micrococcales</taxon>
        <taxon>Microbacteriaceae</taxon>
        <taxon>Paramicrobacterium</taxon>
    </lineage>
</organism>
<dbReference type="InterPro" id="IPR001647">
    <property type="entry name" value="HTH_TetR"/>
</dbReference>
<keyword evidence="1 2" id="KW-0238">DNA-binding</keyword>
<dbReference type="InterPro" id="IPR041678">
    <property type="entry name" value="TetR_C_16"/>
</dbReference>
<dbReference type="InterPro" id="IPR050109">
    <property type="entry name" value="HTH-type_TetR-like_transc_reg"/>
</dbReference>
<dbReference type="Proteomes" id="UP000662814">
    <property type="component" value="Chromosome"/>
</dbReference>
<proteinExistence type="predicted"/>
<dbReference type="PROSITE" id="PS50977">
    <property type="entry name" value="HTH_TETR_2"/>
    <property type="match status" value="1"/>
</dbReference>
<feature type="DNA-binding region" description="H-T-H motif" evidence="2">
    <location>
        <begin position="36"/>
        <end position="55"/>
    </location>
</feature>
<dbReference type="PANTHER" id="PTHR30055:SF235">
    <property type="entry name" value="TRANSCRIPTIONAL REGULATORY PROTEIN"/>
    <property type="match status" value="1"/>
</dbReference>
<evidence type="ECO:0000256" key="2">
    <source>
        <dbReference type="PROSITE-ProRule" id="PRU00335"/>
    </source>
</evidence>
<keyword evidence="5" id="KW-1185">Reference proteome</keyword>
<dbReference type="SUPFAM" id="SSF46689">
    <property type="entry name" value="Homeodomain-like"/>
    <property type="match status" value="1"/>
</dbReference>
<reference evidence="4 5" key="1">
    <citation type="submission" date="2020-12" db="EMBL/GenBank/DDBJ databases">
        <title>Microbacterium sp. HY060.</title>
        <authorList>
            <person name="Zhou J."/>
        </authorList>
    </citation>
    <scope>NUCLEOTIDE SEQUENCE [LARGE SCALE GENOMIC DNA]</scope>
    <source>
        <strain evidence="4 5">HY60</strain>
    </source>
</reference>